<feature type="coiled-coil region" evidence="1">
    <location>
        <begin position="16"/>
        <end position="64"/>
    </location>
</feature>
<accession>A0A3B5MDP6</accession>
<keyword evidence="3" id="KW-1185">Reference proteome</keyword>
<dbReference type="STRING" id="32473.ENSXCOP00000021650"/>
<dbReference type="Ensembl" id="ENSXCOT00000021914.1">
    <property type="protein sequence ID" value="ENSXCOP00000021650.1"/>
    <property type="gene ID" value="ENSXCOG00000016189.1"/>
</dbReference>
<proteinExistence type="predicted"/>
<evidence type="ECO:0000256" key="1">
    <source>
        <dbReference type="SAM" id="Coils"/>
    </source>
</evidence>
<dbReference type="Proteomes" id="UP000261380">
    <property type="component" value="Unplaced"/>
</dbReference>
<dbReference type="PANTHER" id="PTHR11505">
    <property type="entry name" value="L1 TRANSPOSABLE ELEMENT-RELATED"/>
    <property type="match status" value="1"/>
</dbReference>
<dbReference type="AlphaFoldDB" id="A0A3B5MDP6"/>
<name>A0A3B5MDP6_9TELE</name>
<dbReference type="Gene3D" id="3.30.250.20">
    <property type="entry name" value="L1 transposable element, C-terminal domain"/>
    <property type="match status" value="1"/>
</dbReference>
<sequence>MQSKLTDYGPQNVELMGECAKRLTHAEERLSTMEDEQMSIINKVKSLEEMKKLMEEKIVDMKMRSRLNNLRLVNLPEGVEGSDACGFLESWLPEVLELPALRNPLILERAHRVVFFTCGTSKNCRTAALEDWNLTPLLYKNQRVRFYNDVATEIHKQRKQYDGVRKRLRELGLRHGIIPPAKLVLTYQGETFRFNTPAEVQTTDGV</sequence>
<dbReference type="InterPro" id="IPR042566">
    <property type="entry name" value="L1_C"/>
</dbReference>
<evidence type="ECO:0000313" key="3">
    <source>
        <dbReference type="Proteomes" id="UP000261380"/>
    </source>
</evidence>
<dbReference type="Gene3D" id="3.30.70.1820">
    <property type="entry name" value="L1 transposable element, RRM domain"/>
    <property type="match status" value="1"/>
</dbReference>
<reference evidence="2" key="2">
    <citation type="submission" date="2025-09" db="UniProtKB">
        <authorList>
            <consortium name="Ensembl"/>
        </authorList>
    </citation>
    <scope>IDENTIFICATION</scope>
</reference>
<protein>
    <recommendedName>
        <fullName evidence="4">L1 transposable element RRM domain-containing protein</fullName>
    </recommendedName>
</protein>
<dbReference type="GeneTree" id="ENSGT01040000240549"/>
<organism evidence="2 3">
    <name type="scientific">Xiphophorus couchianus</name>
    <name type="common">Monterrey platyfish</name>
    <dbReference type="NCBI Taxonomy" id="32473"/>
    <lineage>
        <taxon>Eukaryota</taxon>
        <taxon>Metazoa</taxon>
        <taxon>Chordata</taxon>
        <taxon>Craniata</taxon>
        <taxon>Vertebrata</taxon>
        <taxon>Euteleostomi</taxon>
        <taxon>Actinopterygii</taxon>
        <taxon>Neopterygii</taxon>
        <taxon>Teleostei</taxon>
        <taxon>Neoteleostei</taxon>
        <taxon>Acanthomorphata</taxon>
        <taxon>Ovalentaria</taxon>
        <taxon>Atherinomorphae</taxon>
        <taxon>Cyprinodontiformes</taxon>
        <taxon>Poeciliidae</taxon>
        <taxon>Poeciliinae</taxon>
        <taxon>Xiphophorus</taxon>
    </lineage>
</organism>
<evidence type="ECO:0000313" key="2">
    <source>
        <dbReference type="Ensembl" id="ENSXCOP00000021650.1"/>
    </source>
</evidence>
<keyword evidence="1" id="KW-0175">Coiled coil</keyword>
<evidence type="ECO:0008006" key="4">
    <source>
        <dbReference type="Google" id="ProtNLM"/>
    </source>
</evidence>
<dbReference type="InterPro" id="IPR004244">
    <property type="entry name" value="Transposase_22"/>
</dbReference>
<reference evidence="2" key="1">
    <citation type="submission" date="2025-08" db="UniProtKB">
        <authorList>
            <consortium name="Ensembl"/>
        </authorList>
    </citation>
    <scope>IDENTIFICATION</scope>
</reference>